<gene>
    <name evidence="1" type="ORF">AGLY_003467</name>
</gene>
<dbReference type="Proteomes" id="UP000475862">
    <property type="component" value="Unassembled WGS sequence"/>
</dbReference>
<sequence>MKSFDSRTKNGENSISQWASKGWLQRFKKLRYPASVSIQVKPKTPVYHGPLTGFYQNCRGIRSKLTNFKCNVSAFNYDFIVLTETWLNDCISDCELGLVNYIIYRCDRSNFTNTSLKGGGILIGVRKDLTSYPISILESNVEQLFVRISTGSLKIIVSGVYIPHSSSPFIYELHIKSVESIIRQFPNHIYIFCDDYNLPGIIWENDVNGLVYFYSTPISAHCIPETFASHSFFQSNSILNKTNSFLDLKSDESIVPIDLYHPALYLFVPFNTPITYCERDHSFFNFRKANYTNIRSFIASFD</sequence>
<dbReference type="EMBL" id="VYZN01000011">
    <property type="protein sequence ID" value="KAE9542340.1"/>
    <property type="molecule type" value="Genomic_DNA"/>
</dbReference>
<dbReference type="SUPFAM" id="SSF56219">
    <property type="entry name" value="DNase I-like"/>
    <property type="match status" value="1"/>
</dbReference>
<dbReference type="InterPro" id="IPR036691">
    <property type="entry name" value="Endo/exonu/phosph_ase_sf"/>
</dbReference>
<keyword evidence="2" id="KW-1185">Reference proteome</keyword>
<comment type="caution">
    <text evidence="1">The sequence shown here is derived from an EMBL/GenBank/DDBJ whole genome shotgun (WGS) entry which is preliminary data.</text>
</comment>
<evidence type="ECO:0000313" key="1">
    <source>
        <dbReference type="EMBL" id="KAE9542340.1"/>
    </source>
</evidence>
<reference evidence="1 2" key="1">
    <citation type="submission" date="2019-08" db="EMBL/GenBank/DDBJ databases">
        <title>The genome of the soybean aphid Biotype 1, its phylome, world population structure and adaptation to the North American continent.</title>
        <authorList>
            <person name="Giordano R."/>
            <person name="Donthu R.K."/>
            <person name="Hernandez A.G."/>
            <person name="Wright C.L."/>
            <person name="Zimin A.V."/>
        </authorList>
    </citation>
    <scope>NUCLEOTIDE SEQUENCE [LARGE SCALE GENOMIC DNA]</scope>
    <source>
        <tissue evidence="1">Whole aphids</tissue>
    </source>
</reference>
<proteinExistence type="predicted"/>
<dbReference type="AlphaFoldDB" id="A0A6G0U0M8"/>
<accession>A0A6G0U0M8</accession>
<dbReference type="Gene3D" id="3.60.10.10">
    <property type="entry name" value="Endonuclease/exonuclease/phosphatase"/>
    <property type="match status" value="1"/>
</dbReference>
<organism evidence="1 2">
    <name type="scientific">Aphis glycines</name>
    <name type="common">Soybean aphid</name>
    <dbReference type="NCBI Taxonomy" id="307491"/>
    <lineage>
        <taxon>Eukaryota</taxon>
        <taxon>Metazoa</taxon>
        <taxon>Ecdysozoa</taxon>
        <taxon>Arthropoda</taxon>
        <taxon>Hexapoda</taxon>
        <taxon>Insecta</taxon>
        <taxon>Pterygota</taxon>
        <taxon>Neoptera</taxon>
        <taxon>Paraneoptera</taxon>
        <taxon>Hemiptera</taxon>
        <taxon>Sternorrhyncha</taxon>
        <taxon>Aphidomorpha</taxon>
        <taxon>Aphidoidea</taxon>
        <taxon>Aphididae</taxon>
        <taxon>Aphidini</taxon>
        <taxon>Aphis</taxon>
        <taxon>Aphis</taxon>
    </lineage>
</organism>
<evidence type="ECO:0000313" key="2">
    <source>
        <dbReference type="Proteomes" id="UP000475862"/>
    </source>
</evidence>
<protein>
    <submittedName>
        <fullName evidence="1">Uncharacterized protein</fullName>
    </submittedName>
</protein>
<name>A0A6G0U0M8_APHGL</name>
<dbReference type="OrthoDB" id="6614340at2759"/>